<gene>
    <name evidence="1" type="ORF">FIV01_15720</name>
</gene>
<geneLocation type="plasmid" evidence="2">
    <name>pthaf100_a</name>
</geneLocation>
<sequence>MHSLVLDTLFNIMHVMRTGKGKKERQLLHQIQIVTFTFYSKIKRIFLYLSHVQLLQQHVHF</sequence>
<keyword evidence="1" id="KW-0614">Plasmid</keyword>
<organism evidence="1 2">
    <name type="scientific">Vibrio aquimaris</name>
    <dbReference type="NCBI Taxonomy" id="2587862"/>
    <lineage>
        <taxon>Bacteria</taxon>
        <taxon>Pseudomonadati</taxon>
        <taxon>Pseudomonadota</taxon>
        <taxon>Gammaproteobacteria</taxon>
        <taxon>Vibrionales</taxon>
        <taxon>Vibrionaceae</taxon>
        <taxon>Vibrio</taxon>
    </lineage>
</organism>
<proteinExistence type="predicted"/>
<protein>
    <submittedName>
        <fullName evidence="1">Uncharacterized protein</fullName>
    </submittedName>
</protein>
<name>A0A5P9CPW7_9VIBR</name>
<dbReference type="EMBL" id="CP045351">
    <property type="protein sequence ID" value="QFT27837.1"/>
    <property type="molecule type" value="Genomic_DNA"/>
</dbReference>
<dbReference type="Proteomes" id="UP000326936">
    <property type="component" value="Plasmid pTHAF100_a"/>
</dbReference>
<reference evidence="1 2" key="1">
    <citation type="submission" date="2019-10" db="EMBL/GenBank/DDBJ databases">
        <title>Complete genome sequence of Vibrio sp. strain THAF100, isolated from non-filtered water from the water column of tank 6 of a marine aquarium containing stony-coral fragments. Water maintained at 26 degree C.</title>
        <authorList>
            <person name="Ruckert C."/>
            <person name="Franco A."/>
            <person name="Kalinowski J."/>
            <person name="Glaeser S."/>
        </authorList>
    </citation>
    <scope>NUCLEOTIDE SEQUENCE [LARGE SCALE GENOMIC DNA]</scope>
    <source>
        <strain evidence="1 2">THAF100</strain>
        <plasmid evidence="2">pthaf100_a</plasmid>
    </source>
</reference>
<accession>A0A5P9CPW7</accession>
<dbReference type="AlphaFoldDB" id="A0A5P9CPW7"/>
<evidence type="ECO:0000313" key="2">
    <source>
        <dbReference type="Proteomes" id="UP000326936"/>
    </source>
</evidence>
<keyword evidence="2" id="KW-1185">Reference proteome</keyword>
<evidence type="ECO:0000313" key="1">
    <source>
        <dbReference type="EMBL" id="QFT27837.1"/>
    </source>
</evidence>
<dbReference type="KEGG" id="vaq:FIV01_15720"/>